<dbReference type="HAMAP" id="MF_01077">
    <property type="entry name" value="RimP"/>
    <property type="match status" value="1"/>
</dbReference>
<dbReference type="InterPro" id="IPR028998">
    <property type="entry name" value="RimP_C"/>
</dbReference>
<evidence type="ECO:0000313" key="5">
    <source>
        <dbReference type="EMBL" id="RDI21450.1"/>
    </source>
</evidence>
<dbReference type="InterPro" id="IPR036847">
    <property type="entry name" value="RimP_C_sf"/>
</dbReference>
<dbReference type="NCBIfam" id="NF011235">
    <property type="entry name" value="PRK14642.1"/>
    <property type="match status" value="1"/>
</dbReference>
<dbReference type="GO" id="GO:0000028">
    <property type="term" value="P:ribosomal small subunit assembly"/>
    <property type="evidence" value="ECO:0007669"/>
    <property type="project" value="TreeGrafter"/>
</dbReference>
<dbReference type="InterPro" id="IPR028989">
    <property type="entry name" value="RimP_N"/>
</dbReference>
<organism evidence="5 6">
    <name type="scientific">Pseudacidovorax intermedius</name>
    <dbReference type="NCBI Taxonomy" id="433924"/>
    <lineage>
        <taxon>Bacteria</taxon>
        <taxon>Pseudomonadati</taxon>
        <taxon>Pseudomonadota</taxon>
        <taxon>Betaproteobacteria</taxon>
        <taxon>Burkholderiales</taxon>
        <taxon>Comamonadaceae</taxon>
        <taxon>Pseudacidovorax</taxon>
    </lineage>
</organism>
<protein>
    <recommendedName>
        <fullName evidence="3">Ribosome maturation factor RimP</fullName>
    </recommendedName>
</protein>
<comment type="function">
    <text evidence="3">Required for maturation of 30S ribosomal subunits.</text>
</comment>
<keyword evidence="1 3" id="KW-0963">Cytoplasm</keyword>
<evidence type="ECO:0000256" key="1">
    <source>
        <dbReference type="ARBA" id="ARBA00022490"/>
    </source>
</evidence>
<comment type="subcellular location">
    <subcellularLocation>
        <location evidence="3">Cytoplasm</location>
    </subcellularLocation>
</comment>
<dbReference type="InterPro" id="IPR003728">
    <property type="entry name" value="Ribosome_maturation_RimP"/>
</dbReference>
<comment type="caution">
    <text evidence="5">The sequence shown here is derived from an EMBL/GenBank/DDBJ whole genome shotgun (WGS) entry which is preliminary data.</text>
</comment>
<feature type="domain" description="Ribosome maturation factor RimP N-terminal" evidence="4">
    <location>
        <begin position="45"/>
        <end position="122"/>
    </location>
</feature>
<dbReference type="Pfam" id="PF02576">
    <property type="entry name" value="RimP_N"/>
    <property type="match status" value="1"/>
</dbReference>
<dbReference type="SUPFAM" id="SSF74942">
    <property type="entry name" value="YhbC-like, C-terminal domain"/>
    <property type="match status" value="1"/>
</dbReference>
<dbReference type="Proteomes" id="UP000255265">
    <property type="component" value="Unassembled WGS sequence"/>
</dbReference>
<accession>A0A370FAV4</accession>
<gene>
    <name evidence="3" type="primary">rimP</name>
    <name evidence="5" type="ORF">DFR41_109251</name>
</gene>
<keyword evidence="2 3" id="KW-0690">Ribosome biogenesis</keyword>
<evidence type="ECO:0000256" key="2">
    <source>
        <dbReference type="ARBA" id="ARBA00022517"/>
    </source>
</evidence>
<keyword evidence="6" id="KW-1185">Reference proteome</keyword>
<evidence type="ECO:0000313" key="6">
    <source>
        <dbReference type="Proteomes" id="UP000255265"/>
    </source>
</evidence>
<dbReference type="GO" id="GO:0006412">
    <property type="term" value="P:translation"/>
    <property type="evidence" value="ECO:0007669"/>
    <property type="project" value="TreeGrafter"/>
</dbReference>
<dbReference type="NCBIfam" id="NF000929">
    <property type="entry name" value="PRK00092.2-1"/>
    <property type="match status" value="1"/>
</dbReference>
<name>A0A370FAV4_9BURK</name>
<dbReference type="PANTHER" id="PTHR33867:SF1">
    <property type="entry name" value="RIBOSOME MATURATION FACTOR RIMP"/>
    <property type="match status" value="1"/>
</dbReference>
<sequence>MFRPAGCTAVRQAFGSGAAAKIGQGFQSEGRTRTVALQQTVEKTVAQTVTGLGYDLVEIERSAGGLLRVTIDLPWAGPVAEGVEEAFVTVEDCEKVTRQLQYTLEVEGVDYQRLEVSSPGIDRPLRHDRDFERFAGEVIDIVLKAPMGQAAAGQVSANRKKFRGTLERVEAADGSHGWQIVWSDEPTPAKPGQKISKKRAPATLQALGFTLDELREARLAPIVDFKGRKPKSGAATPQ</sequence>
<dbReference type="CDD" id="cd01734">
    <property type="entry name" value="YlxS_C"/>
    <property type="match status" value="1"/>
</dbReference>
<dbReference type="PANTHER" id="PTHR33867">
    <property type="entry name" value="RIBOSOME MATURATION FACTOR RIMP"/>
    <property type="match status" value="1"/>
</dbReference>
<dbReference type="AlphaFoldDB" id="A0A370FAV4"/>
<dbReference type="GO" id="GO:0005829">
    <property type="term" value="C:cytosol"/>
    <property type="evidence" value="ECO:0007669"/>
    <property type="project" value="TreeGrafter"/>
</dbReference>
<dbReference type="Gene3D" id="3.30.300.70">
    <property type="entry name" value="RimP-like superfamily, N-terminal"/>
    <property type="match status" value="1"/>
</dbReference>
<dbReference type="InterPro" id="IPR035956">
    <property type="entry name" value="RimP_N_sf"/>
</dbReference>
<evidence type="ECO:0000259" key="4">
    <source>
        <dbReference type="Pfam" id="PF02576"/>
    </source>
</evidence>
<evidence type="ECO:0000256" key="3">
    <source>
        <dbReference type="HAMAP-Rule" id="MF_01077"/>
    </source>
</evidence>
<comment type="similarity">
    <text evidence="3">Belongs to the RimP family.</text>
</comment>
<dbReference type="EMBL" id="QQAV01000009">
    <property type="protein sequence ID" value="RDI21450.1"/>
    <property type="molecule type" value="Genomic_DNA"/>
</dbReference>
<dbReference type="STRING" id="433924.NS331_07785"/>
<reference evidence="5 6" key="1">
    <citation type="submission" date="2018-07" db="EMBL/GenBank/DDBJ databases">
        <title>Genomic Encyclopedia of Type Strains, Phase IV (KMG-IV): sequencing the most valuable type-strain genomes for metagenomic binning, comparative biology and taxonomic classification.</title>
        <authorList>
            <person name="Goeker M."/>
        </authorList>
    </citation>
    <scope>NUCLEOTIDE SEQUENCE [LARGE SCALE GENOMIC DNA]</scope>
    <source>
        <strain evidence="5 6">DSM 21352</strain>
    </source>
</reference>
<proteinExistence type="inferred from homology"/>
<dbReference type="SUPFAM" id="SSF75420">
    <property type="entry name" value="YhbC-like, N-terminal domain"/>
    <property type="match status" value="1"/>
</dbReference>